<evidence type="ECO:0000256" key="5">
    <source>
        <dbReference type="SAM" id="Phobius"/>
    </source>
</evidence>
<dbReference type="Proteomes" id="UP000295134">
    <property type="component" value="Chromosome"/>
</dbReference>
<feature type="transmembrane region" description="Helical" evidence="5">
    <location>
        <begin position="324"/>
        <end position="348"/>
    </location>
</feature>
<dbReference type="RefSeq" id="WP_026821942.1">
    <property type="nucleotide sequence ID" value="NZ_CP038613.1"/>
</dbReference>
<name>D2U340_9GAMM</name>
<organism evidence="6">
    <name type="scientific">Arsenophonus nasoniae</name>
    <name type="common">son-killer infecting Nasonia vitripennis</name>
    <dbReference type="NCBI Taxonomy" id="638"/>
    <lineage>
        <taxon>Bacteria</taxon>
        <taxon>Pseudomonadati</taxon>
        <taxon>Pseudomonadota</taxon>
        <taxon>Gammaproteobacteria</taxon>
        <taxon>Enterobacterales</taxon>
        <taxon>Morganellaceae</taxon>
        <taxon>Arsenophonus</taxon>
    </lineage>
</organism>
<feature type="transmembrane region" description="Helical" evidence="5">
    <location>
        <begin position="360"/>
        <end position="379"/>
    </location>
</feature>
<keyword evidence="3 5" id="KW-1133">Transmembrane helix</keyword>
<feature type="transmembrane region" description="Helical" evidence="5">
    <location>
        <begin position="143"/>
        <end position="163"/>
    </location>
</feature>
<feature type="transmembrane region" description="Helical" evidence="5">
    <location>
        <begin position="421"/>
        <end position="439"/>
    </location>
</feature>
<dbReference type="AlphaFoldDB" id="D2U340"/>
<reference evidence="6" key="1">
    <citation type="journal article" date="2010" name="Insect Mol. Biol.">
        <title>The draft genome sequence of Arsenophonus nasoniae, son-killer bacterium of Nasonia vitripennis, reveals genes associated with virulence and symbiosis.</title>
        <authorList>
            <person name="Wilkes T."/>
            <person name="Darby A.C."/>
            <person name="Choi J."/>
            <person name="Colborne J.K."/>
            <person name="Werren J.H."/>
            <person name="Hurst G.D.D."/>
        </authorList>
    </citation>
    <scope>NUCLEOTIDE SEQUENCE</scope>
</reference>
<feature type="transmembrane region" description="Helical" evidence="5">
    <location>
        <begin position="169"/>
        <end position="192"/>
    </location>
</feature>
<feature type="transmembrane region" description="Helical" evidence="5">
    <location>
        <begin position="86"/>
        <end position="108"/>
    </location>
</feature>
<dbReference type="KEGG" id="ans:ArsFIN_07590"/>
<dbReference type="InterPro" id="IPR002797">
    <property type="entry name" value="Polysacc_synth"/>
</dbReference>
<dbReference type="PANTHER" id="PTHR43424">
    <property type="entry name" value="LOCUS PUTATIVE PROTEIN 1-RELATED"/>
    <property type="match status" value="1"/>
</dbReference>
<feature type="transmembrane region" description="Helical" evidence="5">
    <location>
        <begin position="12"/>
        <end position="31"/>
    </location>
</feature>
<sequence length="484" mass="56819">MNHSITFNGIYKLVLNLFRFTLPVVIIPYVYRTISADNIGAVDYAESIYSYINFLAVLGISYYAIRELGIIRNKKIKASQLFSNIFVVNIMTVLFSLFVYLIILLFFISDDKVYLISLVLMFKLFLLLFDIEWVNEAYEEYKFISIKTMFCRSISLILMYFLVTTKEDYLIYVWLNVLFDTTNSLISLYYILIYRKKVFFSFRLIKLSLIKKYFKNIIATLFVIDIGFFFFSFDKIMLGIYASNKEVAYYSLVQKIILITVVLSSTLTQVTLPRLSILANQDRVAFSIFVQKIYTALMMIVIPSLFGVLFLSKEILYFFGSVEYFGAVNIMHIFSFYLLIFVFLKVIGSQVLFSLNKEKVIILLLFIFGGINIFIKFFIRNYQTAEISILITMILLFIMCLFLYIYIYFKEKIVIKLLNSSIIIYLFASIPIFILPFVRKCFDNIYLFMFSSVIYSAITYSLILFICKEEISQSLIKKVLIKFN</sequence>
<dbReference type="EMBL" id="FN545254">
    <property type="protein sequence ID" value="CBA75635.1"/>
    <property type="molecule type" value="Genomic_DNA"/>
</dbReference>
<feature type="transmembrane region" description="Helical" evidence="5">
    <location>
        <begin position="114"/>
        <end position="131"/>
    </location>
</feature>
<dbReference type="PANTHER" id="PTHR43424:SF1">
    <property type="entry name" value="LOCUS PUTATIVE PROTEIN 1-RELATED"/>
    <property type="match status" value="1"/>
</dbReference>
<evidence type="ECO:0000313" key="7">
    <source>
        <dbReference type="EMBL" id="QBY42214.1"/>
    </source>
</evidence>
<accession>D2U340</accession>
<evidence type="ECO:0000313" key="6">
    <source>
        <dbReference type="EMBL" id="CBA75635.1"/>
    </source>
</evidence>
<feature type="transmembrane region" description="Helical" evidence="5">
    <location>
        <begin position="385"/>
        <end position="409"/>
    </location>
</feature>
<feature type="transmembrane region" description="Helical" evidence="5">
    <location>
        <begin position="213"/>
        <end position="232"/>
    </location>
</feature>
<gene>
    <name evidence="6" type="ORF">ARN_30340</name>
    <name evidence="7" type="ORF">ArsFIN_07590</name>
</gene>
<keyword evidence="2 5" id="KW-0812">Transmembrane</keyword>
<keyword evidence="4 5" id="KW-0472">Membrane</keyword>
<dbReference type="InterPro" id="IPR052556">
    <property type="entry name" value="PolySynth_Transporter"/>
</dbReference>
<feature type="transmembrane region" description="Helical" evidence="5">
    <location>
        <begin position="293"/>
        <end position="312"/>
    </location>
</feature>
<reference evidence="7 8" key="2">
    <citation type="submission" date="2019-03" db="EMBL/GenBank/DDBJ databases">
        <title>Long-read sequencing reveals hyperdense prophage content in a complex bacterial symbiont genome.</title>
        <authorList>
            <person name="Frost C.L."/>
            <person name="Siozios S."/>
            <person name="Nadal-Jimenez P."/>
            <person name="Brockhurst M.A."/>
            <person name="King K.C."/>
            <person name="Darby A.C."/>
            <person name="Hurst G.D.D."/>
        </authorList>
    </citation>
    <scope>NUCLEOTIDE SEQUENCE [LARGE SCALE GENOMIC DNA]</scope>
    <source>
        <strain evidence="7 8">FIN</strain>
    </source>
</reference>
<evidence type="ECO:0000256" key="1">
    <source>
        <dbReference type="ARBA" id="ARBA00004141"/>
    </source>
</evidence>
<feature type="transmembrane region" description="Helical" evidence="5">
    <location>
        <begin position="47"/>
        <end position="65"/>
    </location>
</feature>
<comment type="subcellular location">
    <subcellularLocation>
        <location evidence="1">Membrane</location>
        <topology evidence="1">Multi-pass membrane protein</topology>
    </subcellularLocation>
</comment>
<protein>
    <submittedName>
        <fullName evidence="6">Polysaccharide biosynthesis protein</fullName>
    </submittedName>
</protein>
<dbReference type="GO" id="GO:0016020">
    <property type="term" value="C:membrane"/>
    <property type="evidence" value="ECO:0007669"/>
    <property type="project" value="UniProtKB-SubCell"/>
</dbReference>
<evidence type="ECO:0000256" key="2">
    <source>
        <dbReference type="ARBA" id="ARBA00022692"/>
    </source>
</evidence>
<proteinExistence type="predicted"/>
<evidence type="ECO:0000256" key="3">
    <source>
        <dbReference type="ARBA" id="ARBA00022989"/>
    </source>
</evidence>
<feature type="transmembrane region" description="Helical" evidence="5">
    <location>
        <begin position="445"/>
        <end position="467"/>
    </location>
</feature>
<dbReference type="Pfam" id="PF01943">
    <property type="entry name" value="Polysacc_synt"/>
    <property type="match status" value="1"/>
</dbReference>
<evidence type="ECO:0000256" key="4">
    <source>
        <dbReference type="ARBA" id="ARBA00023136"/>
    </source>
</evidence>
<dbReference type="GeneID" id="96876014"/>
<dbReference type="EMBL" id="CP038613">
    <property type="protein sequence ID" value="QBY42214.1"/>
    <property type="molecule type" value="Genomic_DNA"/>
</dbReference>
<evidence type="ECO:0000313" key="8">
    <source>
        <dbReference type="Proteomes" id="UP000295134"/>
    </source>
</evidence>
<feature type="transmembrane region" description="Helical" evidence="5">
    <location>
        <begin position="252"/>
        <end position="272"/>
    </location>
</feature>